<name>C0EVJ6_9FIRM</name>
<evidence type="ECO:0000313" key="1">
    <source>
        <dbReference type="EMBL" id="EEG36851.1"/>
    </source>
</evidence>
<reference evidence="1 2" key="1">
    <citation type="submission" date="2009-01" db="EMBL/GenBank/DDBJ databases">
        <authorList>
            <person name="Fulton L."/>
            <person name="Clifton S."/>
            <person name="Fulton B."/>
            <person name="Xu J."/>
            <person name="Minx P."/>
            <person name="Pepin K.H."/>
            <person name="Johnson M."/>
            <person name="Bhonagiri V."/>
            <person name="Nash W.E."/>
            <person name="Mardis E.R."/>
            <person name="Wilson R.K."/>
        </authorList>
    </citation>
    <scope>NUCLEOTIDE SEQUENCE [LARGE SCALE GENOMIC DNA]</scope>
    <source>
        <strain evidence="1 2">DSM 3353</strain>
    </source>
</reference>
<sequence length="39" mass="4805">MAYHQDFNHMLHPSFFLNLFYHKFWGFCNFFKDSISDGD</sequence>
<proteinExistence type="predicted"/>
<protein>
    <submittedName>
        <fullName evidence="1">Uncharacterized protein</fullName>
    </submittedName>
</protein>
<comment type="caution">
    <text evidence="1">The sequence shown here is derived from an EMBL/GenBank/DDBJ whole genome shotgun (WGS) entry which is preliminary data.</text>
</comment>
<dbReference type="AlphaFoldDB" id="C0EVJ6"/>
<accession>C0EVJ6</accession>
<reference evidence="1 2" key="2">
    <citation type="submission" date="2009-02" db="EMBL/GenBank/DDBJ databases">
        <title>Draft genome sequence of Eubacterium hallii (DSM 3353).</title>
        <authorList>
            <person name="Sudarsanam P."/>
            <person name="Ley R."/>
            <person name="Guruge J."/>
            <person name="Turnbaugh P.J."/>
            <person name="Mahowald M."/>
            <person name="Liep D."/>
            <person name="Gordon J."/>
        </authorList>
    </citation>
    <scope>NUCLEOTIDE SEQUENCE [LARGE SCALE GENOMIC DNA]</scope>
    <source>
        <strain evidence="1 2">DSM 3353</strain>
    </source>
</reference>
<gene>
    <name evidence="1" type="ORF">EUBHAL_01434</name>
</gene>
<dbReference type="Proteomes" id="UP000003174">
    <property type="component" value="Unassembled WGS sequence"/>
</dbReference>
<dbReference type="EMBL" id="ACEP01000064">
    <property type="protein sequence ID" value="EEG36851.1"/>
    <property type="molecule type" value="Genomic_DNA"/>
</dbReference>
<organism evidence="1 2">
    <name type="scientific">Anaerobutyricum hallii DSM 3353</name>
    <dbReference type="NCBI Taxonomy" id="411469"/>
    <lineage>
        <taxon>Bacteria</taxon>
        <taxon>Bacillati</taxon>
        <taxon>Bacillota</taxon>
        <taxon>Clostridia</taxon>
        <taxon>Lachnospirales</taxon>
        <taxon>Lachnospiraceae</taxon>
        <taxon>Anaerobutyricum</taxon>
    </lineage>
</organism>
<evidence type="ECO:0000313" key="2">
    <source>
        <dbReference type="Proteomes" id="UP000003174"/>
    </source>
</evidence>